<evidence type="ECO:0000313" key="4">
    <source>
        <dbReference type="EMBL" id="URN94989.1"/>
    </source>
</evidence>
<dbReference type="PANTHER" id="PTHR43479">
    <property type="entry name" value="ACREF/ENVCD OPERON REPRESSOR-RELATED"/>
    <property type="match status" value="1"/>
</dbReference>
<dbReference type="PROSITE" id="PS01081">
    <property type="entry name" value="HTH_TETR_1"/>
    <property type="match status" value="1"/>
</dbReference>
<dbReference type="PANTHER" id="PTHR43479:SF11">
    <property type="entry name" value="ACREF_ENVCD OPERON REPRESSOR-RELATED"/>
    <property type="match status" value="1"/>
</dbReference>
<dbReference type="Proteomes" id="UP001056756">
    <property type="component" value="Chromosome"/>
</dbReference>
<evidence type="ECO:0000256" key="1">
    <source>
        <dbReference type="ARBA" id="ARBA00023125"/>
    </source>
</evidence>
<dbReference type="EMBL" id="CP097899">
    <property type="protein sequence ID" value="URN94989.1"/>
    <property type="molecule type" value="Genomic_DNA"/>
</dbReference>
<gene>
    <name evidence="4" type="ORF">NAG76_01640</name>
</gene>
<keyword evidence="1 2" id="KW-0238">DNA-binding</keyword>
<dbReference type="PROSITE" id="PS50977">
    <property type="entry name" value="HTH_TETR_2"/>
    <property type="match status" value="1"/>
</dbReference>
<organism evidence="4 5">
    <name type="scientific">Candidatus Pristimantibacillus lignocellulolyticus</name>
    <dbReference type="NCBI Taxonomy" id="2994561"/>
    <lineage>
        <taxon>Bacteria</taxon>
        <taxon>Bacillati</taxon>
        <taxon>Bacillota</taxon>
        <taxon>Bacilli</taxon>
        <taxon>Bacillales</taxon>
        <taxon>Paenibacillaceae</taxon>
        <taxon>Candidatus Pristimantibacillus</taxon>
    </lineage>
</organism>
<reference evidence="4" key="1">
    <citation type="submission" date="2022-05" db="EMBL/GenBank/DDBJ databases">
        <title>Novel bacterial taxa in a minimal lignocellulolytic consortium and its capacity to transform plastics disclosed by genome-resolved metagenomics.</title>
        <authorList>
            <person name="Rodriguez C.A.D."/>
            <person name="Diaz-Garcia L."/>
            <person name="Herrera K."/>
            <person name="Tarazona N.A."/>
            <person name="Sproer C."/>
            <person name="Overmann J."/>
            <person name="Jimenez D.J."/>
        </authorList>
    </citation>
    <scope>NUCLEOTIDE SEQUENCE</scope>
    <source>
        <strain evidence="4">MAG5</strain>
    </source>
</reference>
<name>A0A9J6ZFU4_9BACL</name>
<dbReference type="KEGG" id="plig:NAG76_01640"/>
<dbReference type="PRINTS" id="PR00455">
    <property type="entry name" value="HTHTETR"/>
</dbReference>
<evidence type="ECO:0000256" key="2">
    <source>
        <dbReference type="PROSITE-ProRule" id="PRU00335"/>
    </source>
</evidence>
<protein>
    <submittedName>
        <fullName evidence="4">TetR/AcrR family transcriptional regulator</fullName>
    </submittedName>
</protein>
<dbReference type="GO" id="GO:0003677">
    <property type="term" value="F:DNA binding"/>
    <property type="evidence" value="ECO:0007669"/>
    <property type="project" value="UniProtKB-UniRule"/>
</dbReference>
<evidence type="ECO:0000313" key="5">
    <source>
        <dbReference type="Proteomes" id="UP001056756"/>
    </source>
</evidence>
<feature type="domain" description="HTH tetR-type" evidence="3">
    <location>
        <begin position="2"/>
        <end position="62"/>
    </location>
</feature>
<dbReference type="InterPro" id="IPR009057">
    <property type="entry name" value="Homeodomain-like_sf"/>
</dbReference>
<dbReference type="SUPFAM" id="SSF46689">
    <property type="entry name" value="Homeodomain-like"/>
    <property type="match status" value="1"/>
</dbReference>
<dbReference type="AlphaFoldDB" id="A0A9J6ZFU4"/>
<evidence type="ECO:0000259" key="3">
    <source>
        <dbReference type="PROSITE" id="PS50977"/>
    </source>
</evidence>
<dbReference type="InterPro" id="IPR001647">
    <property type="entry name" value="HTH_TetR"/>
</dbReference>
<dbReference type="Gene3D" id="1.10.357.10">
    <property type="entry name" value="Tetracycline Repressor, domain 2"/>
    <property type="match status" value="1"/>
</dbReference>
<dbReference type="Pfam" id="PF00440">
    <property type="entry name" value="TetR_N"/>
    <property type="match status" value="1"/>
</dbReference>
<dbReference type="InterPro" id="IPR023772">
    <property type="entry name" value="DNA-bd_HTH_TetR-type_CS"/>
</dbReference>
<dbReference type="InterPro" id="IPR050624">
    <property type="entry name" value="HTH-type_Tx_Regulator"/>
</dbReference>
<proteinExistence type="predicted"/>
<accession>A0A9J6ZFU4</accession>
<sequence>MNKRKKMVVEHAQALFLEKGIQMTSIQDIIERAGISKGTFYNYFSSKYDCVGAILQQIRSEASLLQSELQLGKDPKDINLLIEQTSVIIRINEKRGLSAMFEELLHSGDRDLKKLVLNYKMVEFEWFANRLIEIFGEELRPHALEAAVIWNGMQQHLLFTGKFINQRGLNVKTVAVSVYQYMKVIINSLINENTAVLDAEKLFLLKVSLAQDKIRREDVLLLFDDLIENFKLTKAQMDLATSLRYEIEQDPLRDAVISALLQPFLDSFKGSVLYNQAREIMSETWHFQKQ</sequence>
<feature type="DNA-binding region" description="H-T-H motif" evidence="2">
    <location>
        <begin position="25"/>
        <end position="44"/>
    </location>
</feature>